<gene>
    <name evidence="1" type="ORF">VV02_07620</name>
</gene>
<dbReference type="STRING" id="571913.VV02_07620"/>
<dbReference type="KEGG" id="lmoi:VV02_07620"/>
<organism evidence="1 2">
    <name type="scientific">Luteipulveratus mongoliensis</name>
    <dbReference type="NCBI Taxonomy" id="571913"/>
    <lineage>
        <taxon>Bacteria</taxon>
        <taxon>Bacillati</taxon>
        <taxon>Actinomycetota</taxon>
        <taxon>Actinomycetes</taxon>
        <taxon>Micrococcales</taxon>
        <taxon>Dermacoccaceae</taxon>
        <taxon>Luteipulveratus</taxon>
    </lineage>
</organism>
<protein>
    <recommendedName>
        <fullName evidence="3">Head-to-tail adaptor</fullName>
    </recommendedName>
</protein>
<dbReference type="AlphaFoldDB" id="A0A0K1JGC9"/>
<name>A0A0K1JGC9_9MICO</name>
<proteinExistence type="predicted"/>
<evidence type="ECO:0000313" key="1">
    <source>
        <dbReference type="EMBL" id="AKU15751.1"/>
    </source>
</evidence>
<dbReference type="Proteomes" id="UP000066480">
    <property type="component" value="Chromosome"/>
</dbReference>
<dbReference type="RefSeq" id="WP_052590817.1">
    <property type="nucleotide sequence ID" value="NZ_CP011112.1"/>
</dbReference>
<evidence type="ECO:0008006" key="3">
    <source>
        <dbReference type="Google" id="ProtNLM"/>
    </source>
</evidence>
<dbReference type="EMBL" id="CP011112">
    <property type="protein sequence ID" value="AKU15751.1"/>
    <property type="molecule type" value="Genomic_DNA"/>
</dbReference>
<sequence>MVSLVVPAQLEGFPGSPFSDQLVESACEAIRSIAKWHIAPSVTETISIDGPGGQYLALPTLRLTGVAAVRDVSGDTPRVLDGYRFDKAGLVFRQAGWPCGFKVLEVDMVHGYAECPAELLPLIAAQTRDAARDTNVSAEAAGPFNRSYDLSIDDVTGAARIPAELARYRLPVFA</sequence>
<accession>A0A0K1JGC9</accession>
<keyword evidence="2" id="KW-1185">Reference proteome</keyword>
<reference evidence="1 2" key="1">
    <citation type="submission" date="2015-03" db="EMBL/GenBank/DDBJ databases">
        <title>Luteipulveratus halotolerans sp. nov., a novel actinobacterium (Dermacoccaceae) from Sarawak, Malaysia.</title>
        <authorList>
            <person name="Juboi H."/>
            <person name="Basik A."/>
            <person name="Shamsul S.S."/>
            <person name="Arnold P."/>
            <person name="Schmitt E.K."/>
            <person name="Sanglier J.-J."/>
            <person name="Yeo T."/>
        </authorList>
    </citation>
    <scope>NUCLEOTIDE SEQUENCE [LARGE SCALE GENOMIC DNA]</scope>
    <source>
        <strain evidence="1 2">MN07-A0370</strain>
    </source>
</reference>
<dbReference type="OrthoDB" id="3838020at2"/>
<evidence type="ECO:0000313" key="2">
    <source>
        <dbReference type="Proteomes" id="UP000066480"/>
    </source>
</evidence>